<dbReference type="PROSITE" id="PS50222">
    <property type="entry name" value="EF_HAND_2"/>
    <property type="match status" value="2"/>
</dbReference>
<dbReference type="InterPro" id="IPR050216">
    <property type="entry name" value="LRR_domain-containing"/>
</dbReference>
<dbReference type="SMART" id="SM00054">
    <property type="entry name" value="EFh"/>
    <property type="match status" value="2"/>
</dbReference>
<dbReference type="PROSITE" id="PS00018">
    <property type="entry name" value="EF_HAND_1"/>
    <property type="match status" value="1"/>
</dbReference>
<proteinExistence type="predicted"/>
<sequence length="722" mass="82574">MVTAVTEEIVERDLAMFSKLRKLRAELQGAEKEGRRKKKILSPDEIFQLQQRMQGQTRRVTEEEWKRHFDMADLHGRKALTFDEFRNACRRANIRPDIIKDADISNIVKVVDEDGSGFIELNEFLSFLRPSYVPDVACRASNWQGSREGVASDDSMRSPKFVVNNNGLAMTADEMMVHTGEINMHAWCSDVGMRGEELWIEFELPSVYFISHIVLWNFMSWLASKEDDSLCALSSFELSYSLNGKVWIPLGRVKDLPRIPSTGIDKYYGECIQNKSSGGKHAMPKNHQKASLVEVDEFFRLPAKFMRFHNLENFGVASYGNMYGINGVHFYGREAVGDCIMSCCEMRNVTSDVYHAHQFVVKLDLSHNNITELPDELKLMVLLQDIDISYNYMTEFPPVLFSPEFIISIRKLNLSFNMLKAIPPGIGSFSSIEVLNIAGMYFNKDGLPSELGKLKTLRVLDISGLPFVADWLWEEEARKRHTLPPADQSDRTRITEQEFLAYVKEHPLLLDTLGLPGARAMFHRYDKNKTISLDKQYVPSLDLQEAERLDQMLLQIFQKPFCGIPDDLWLLDSLTELQMKRSGVENFRYPSSVPKLPVTGMTRVLKDGQKLGIFTLLEEQAKSFEGVLQLQVTDVIGAVENERTERVMEDLGFHVPKGSAGGEQISEEKMRVTLRRERQEEESLKEVKKTQDSNSSFDFQGMRIQLGSSLTSRTHPCFDFTR</sequence>
<dbReference type="InterPro" id="IPR008979">
    <property type="entry name" value="Galactose-bd-like_sf"/>
</dbReference>
<dbReference type="InterPro" id="IPR002048">
    <property type="entry name" value="EF_hand_dom"/>
</dbReference>
<dbReference type="GO" id="GO:0005737">
    <property type="term" value="C:cytoplasm"/>
    <property type="evidence" value="ECO:0007669"/>
    <property type="project" value="TreeGrafter"/>
</dbReference>
<dbReference type="InterPro" id="IPR018247">
    <property type="entry name" value="EF_Hand_1_Ca_BS"/>
</dbReference>
<evidence type="ECO:0000259" key="4">
    <source>
        <dbReference type="PROSITE" id="PS50222"/>
    </source>
</evidence>
<name>A0A7S4K5Y2_GUITH</name>
<feature type="domain" description="EF-hand" evidence="4">
    <location>
        <begin position="60"/>
        <end position="95"/>
    </location>
</feature>
<evidence type="ECO:0000256" key="1">
    <source>
        <dbReference type="ARBA" id="ARBA00022614"/>
    </source>
</evidence>
<dbReference type="InterPro" id="IPR032675">
    <property type="entry name" value="LRR_dom_sf"/>
</dbReference>
<protein>
    <recommendedName>
        <fullName evidence="4">EF-hand domain-containing protein</fullName>
    </recommendedName>
</protein>
<keyword evidence="2" id="KW-0677">Repeat</keyword>
<organism evidence="5">
    <name type="scientific">Guillardia theta</name>
    <name type="common">Cryptophyte</name>
    <name type="synonym">Cryptomonas phi</name>
    <dbReference type="NCBI Taxonomy" id="55529"/>
    <lineage>
        <taxon>Eukaryota</taxon>
        <taxon>Cryptophyceae</taxon>
        <taxon>Pyrenomonadales</taxon>
        <taxon>Geminigeraceae</taxon>
        <taxon>Guillardia</taxon>
    </lineage>
</organism>
<dbReference type="SUPFAM" id="SSF47473">
    <property type="entry name" value="EF-hand"/>
    <property type="match status" value="1"/>
</dbReference>
<feature type="domain" description="EF-hand" evidence="4">
    <location>
        <begin position="99"/>
        <end position="134"/>
    </location>
</feature>
<dbReference type="Gene3D" id="1.10.238.10">
    <property type="entry name" value="EF-hand"/>
    <property type="match status" value="1"/>
</dbReference>
<dbReference type="GO" id="GO:0005509">
    <property type="term" value="F:calcium ion binding"/>
    <property type="evidence" value="ECO:0007669"/>
    <property type="project" value="InterPro"/>
</dbReference>
<dbReference type="PANTHER" id="PTHR48051">
    <property type="match status" value="1"/>
</dbReference>
<dbReference type="PANTHER" id="PTHR48051:SF1">
    <property type="entry name" value="RAS SUPPRESSOR PROTEIN 1"/>
    <property type="match status" value="1"/>
</dbReference>
<keyword evidence="3" id="KW-0106">Calcium</keyword>
<dbReference type="SUPFAM" id="SSF52058">
    <property type="entry name" value="L domain-like"/>
    <property type="match status" value="1"/>
</dbReference>
<accession>A0A7S4K5Y2</accession>
<dbReference type="InterPro" id="IPR001611">
    <property type="entry name" value="Leu-rich_rpt"/>
</dbReference>
<dbReference type="PROSITE" id="PS51450">
    <property type="entry name" value="LRR"/>
    <property type="match status" value="1"/>
</dbReference>
<dbReference type="Pfam" id="PF00560">
    <property type="entry name" value="LRR_1"/>
    <property type="match status" value="1"/>
</dbReference>
<gene>
    <name evidence="5" type="ORF">GTHE00462_LOCUS9835</name>
</gene>
<keyword evidence="1" id="KW-0433">Leucine-rich repeat</keyword>
<dbReference type="Pfam" id="PF13499">
    <property type="entry name" value="EF-hand_7"/>
    <property type="match status" value="1"/>
</dbReference>
<dbReference type="AlphaFoldDB" id="A0A7S4K5Y2"/>
<evidence type="ECO:0000256" key="3">
    <source>
        <dbReference type="ARBA" id="ARBA00022837"/>
    </source>
</evidence>
<evidence type="ECO:0000313" key="5">
    <source>
        <dbReference type="EMBL" id="CAE2284858.1"/>
    </source>
</evidence>
<dbReference type="Gene3D" id="3.80.10.10">
    <property type="entry name" value="Ribonuclease Inhibitor"/>
    <property type="match status" value="1"/>
</dbReference>
<dbReference type="InterPro" id="IPR011992">
    <property type="entry name" value="EF-hand-dom_pair"/>
</dbReference>
<dbReference type="EMBL" id="HBKN01012642">
    <property type="protein sequence ID" value="CAE2284858.1"/>
    <property type="molecule type" value="Transcribed_RNA"/>
</dbReference>
<reference evidence="5" key="1">
    <citation type="submission" date="2021-01" db="EMBL/GenBank/DDBJ databases">
        <authorList>
            <person name="Corre E."/>
            <person name="Pelletier E."/>
            <person name="Niang G."/>
            <person name="Scheremetjew M."/>
            <person name="Finn R."/>
            <person name="Kale V."/>
            <person name="Holt S."/>
            <person name="Cochrane G."/>
            <person name="Meng A."/>
            <person name="Brown T."/>
            <person name="Cohen L."/>
        </authorList>
    </citation>
    <scope>NUCLEOTIDE SEQUENCE</scope>
    <source>
        <strain evidence="5">CCMP 2712</strain>
    </source>
</reference>
<evidence type="ECO:0000256" key="2">
    <source>
        <dbReference type="ARBA" id="ARBA00022737"/>
    </source>
</evidence>
<dbReference type="SUPFAM" id="SSF49785">
    <property type="entry name" value="Galactose-binding domain-like"/>
    <property type="match status" value="1"/>
</dbReference>